<keyword evidence="1" id="KW-0732">Signal</keyword>
<reference evidence="2 3" key="1">
    <citation type="submission" date="2023-06" db="EMBL/GenBank/DDBJ databases">
        <title>Identification and characterization of antibiotic-resistant Gram-negative bacteria.</title>
        <authorList>
            <person name="Cho G.-S."/>
            <person name="Lee J."/>
            <person name="Tai E."/>
            <person name="Jeong S."/>
            <person name="Kim I."/>
            <person name="Kim B.-E."/>
            <person name="Jeong M.-I."/>
            <person name="Oh K.-K."/>
            <person name="Franz C.M.A.P."/>
        </authorList>
    </citation>
    <scope>NUCLEOTIDE SEQUENCE [LARGE SCALE GENOMIC DNA]</scope>
    <source>
        <strain evidence="2 3">V106_12</strain>
    </source>
</reference>
<keyword evidence="3" id="KW-1185">Reference proteome</keyword>
<evidence type="ECO:0000313" key="2">
    <source>
        <dbReference type="EMBL" id="MDK9361946.1"/>
    </source>
</evidence>
<dbReference type="EMBL" id="JASSOM010000003">
    <property type="protein sequence ID" value="MDK9361946.1"/>
    <property type="molecule type" value="Genomic_DNA"/>
</dbReference>
<protein>
    <submittedName>
        <fullName evidence="2">RAQPRD family integrative conjugative element protein</fullName>
    </submittedName>
</protein>
<dbReference type="Pfam" id="PF09686">
    <property type="entry name" value="Plasmid_RAQPRD"/>
    <property type="match status" value="1"/>
</dbReference>
<dbReference type="Proteomes" id="UP001223214">
    <property type="component" value="Unassembled WGS sequence"/>
</dbReference>
<sequence length="103" mass="11561">MKGIALFTTMALACTAHAAPTSEQANLALLTRQLNQMESTLQRAEAEASLAPDTRFRFDYPQAFDDLRTIRYGIHDYLAPSRTQPRNVTALSGLYRREARADE</sequence>
<evidence type="ECO:0000256" key="1">
    <source>
        <dbReference type="SAM" id="SignalP"/>
    </source>
</evidence>
<gene>
    <name evidence="2" type="ORF">QQF32_01845</name>
</gene>
<feature type="signal peptide" evidence="1">
    <location>
        <begin position="1"/>
        <end position="18"/>
    </location>
</feature>
<dbReference type="NCBIfam" id="TIGR01690">
    <property type="entry name" value="ICE_RAQPRD"/>
    <property type="match status" value="1"/>
</dbReference>
<name>A0AAP4CYN4_9ENTR</name>
<comment type="caution">
    <text evidence="2">The sequence shown here is derived from an EMBL/GenBank/DDBJ whole genome shotgun (WGS) entry which is preliminary data.</text>
</comment>
<dbReference type="AlphaFoldDB" id="A0AAP4CYN4"/>
<feature type="chain" id="PRO_5042867486" evidence="1">
    <location>
        <begin position="19"/>
        <end position="103"/>
    </location>
</feature>
<dbReference type="InterPro" id="IPR019110">
    <property type="entry name" value="Uncharacterised_RAQPRD"/>
</dbReference>
<dbReference type="RefSeq" id="WP_285149697.1">
    <property type="nucleotide sequence ID" value="NZ_JASSOM010000003.1"/>
</dbReference>
<proteinExistence type="predicted"/>
<accession>A0AAP4CYN4</accession>
<organism evidence="2 3">
    <name type="scientific">Lelliottia wanjuensis</name>
    <dbReference type="NCBI Taxonomy" id="3050585"/>
    <lineage>
        <taxon>Bacteria</taxon>
        <taxon>Pseudomonadati</taxon>
        <taxon>Pseudomonadota</taxon>
        <taxon>Gammaproteobacteria</taxon>
        <taxon>Enterobacterales</taxon>
        <taxon>Enterobacteriaceae</taxon>
        <taxon>Lelliottia</taxon>
    </lineage>
</organism>
<evidence type="ECO:0000313" key="3">
    <source>
        <dbReference type="Proteomes" id="UP001223214"/>
    </source>
</evidence>